<dbReference type="SUPFAM" id="SSF52540">
    <property type="entry name" value="P-loop containing nucleoside triphosphate hydrolases"/>
    <property type="match status" value="2"/>
</dbReference>
<dbReference type="FunFam" id="3.40.50.300:FF:000319">
    <property type="entry name" value="DNA repair protein RecN"/>
    <property type="match status" value="1"/>
</dbReference>
<evidence type="ECO:0000256" key="10">
    <source>
        <dbReference type="SAM" id="Coils"/>
    </source>
</evidence>
<dbReference type="Proteomes" id="UP000317496">
    <property type="component" value="Chromosome"/>
</dbReference>
<dbReference type="OrthoDB" id="9806954at2"/>
<evidence type="ECO:0000256" key="3">
    <source>
        <dbReference type="ARBA" id="ARBA00021315"/>
    </source>
</evidence>
<protein>
    <recommendedName>
        <fullName evidence="3 9">DNA repair protein RecN</fullName>
    </recommendedName>
    <alternativeName>
        <fullName evidence="8 9">Recombination protein N</fullName>
    </alternativeName>
</protein>
<feature type="coiled-coil region" evidence="10">
    <location>
        <begin position="166"/>
        <end position="193"/>
    </location>
</feature>
<feature type="domain" description="RecF/RecN/SMC N-terminal" evidence="11">
    <location>
        <begin position="15"/>
        <end position="511"/>
    </location>
</feature>
<accession>A0A516H345</accession>
<gene>
    <name evidence="12" type="primary">recN</name>
    <name evidence="12" type="ORF">FNB15_13355</name>
</gene>
<keyword evidence="6" id="KW-0067">ATP-binding</keyword>
<keyword evidence="10" id="KW-0175">Coiled coil</keyword>
<evidence type="ECO:0000256" key="1">
    <source>
        <dbReference type="ARBA" id="ARBA00003618"/>
    </source>
</evidence>
<evidence type="ECO:0000256" key="6">
    <source>
        <dbReference type="ARBA" id="ARBA00022840"/>
    </source>
</evidence>
<reference evidence="12 13" key="1">
    <citation type="submission" date="2019-07" db="EMBL/GenBank/DDBJ databases">
        <title>Genome sequencing for Ferrovibrio sp. K5.</title>
        <authorList>
            <person name="Park S.-J."/>
        </authorList>
    </citation>
    <scope>NUCLEOTIDE SEQUENCE [LARGE SCALE GENOMIC DNA]</scope>
    <source>
        <strain evidence="12 13">K5</strain>
    </source>
</reference>
<evidence type="ECO:0000256" key="4">
    <source>
        <dbReference type="ARBA" id="ARBA00022741"/>
    </source>
</evidence>
<evidence type="ECO:0000256" key="8">
    <source>
        <dbReference type="ARBA" id="ARBA00033408"/>
    </source>
</evidence>
<dbReference type="GO" id="GO:0005524">
    <property type="term" value="F:ATP binding"/>
    <property type="evidence" value="ECO:0007669"/>
    <property type="project" value="UniProtKB-KW"/>
</dbReference>
<dbReference type="PIRSF" id="PIRSF003128">
    <property type="entry name" value="RecN"/>
    <property type="match status" value="1"/>
</dbReference>
<name>A0A516H345_9PROT</name>
<dbReference type="AlphaFoldDB" id="A0A516H345"/>
<dbReference type="InterPro" id="IPR003395">
    <property type="entry name" value="RecF/RecN/SMC_N"/>
</dbReference>
<dbReference type="GO" id="GO:0009432">
    <property type="term" value="P:SOS response"/>
    <property type="evidence" value="ECO:0007669"/>
    <property type="project" value="UniProtKB-ARBA"/>
</dbReference>
<evidence type="ECO:0000256" key="9">
    <source>
        <dbReference type="PIRNR" id="PIRNR003128"/>
    </source>
</evidence>
<comment type="similarity">
    <text evidence="2 9">Belongs to the RecN family.</text>
</comment>
<evidence type="ECO:0000313" key="13">
    <source>
        <dbReference type="Proteomes" id="UP000317496"/>
    </source>
</evidence>
<dbReference type="PANTHER" id="PTHR11059:SF0">
    <property type="entry name" value="DNA REPAIR PROTEIN RECN"/>
    <property type="match status" value="1"/>
</dbReference>
<keyword evidence="13" id="KW-1185">Reference proteome</keyword>
<dbReference type="PANTHER" id="PTHR11059">
    <property type="entry name" value="DNA REPAIR PROTEIN RECN"/>
    <property type="match status" value="1"/>
</dbReference>
<keyword evidence="4" id="KW-0547">Nucleotide-binding</keyword>
<dbReference type="NCBIfam" id="TIGR00634">
    <property type="entry name" value="recN"/>
    <property type="match status" value="1"/>
</dbReference>
<dbReference type="GO" id="GO:0006310">
    <property type="term" value="P:DNA recombination"/>
    <property type="evidence" value="ECO:0007669"/>
    <property type="project" value="InterPro"/>
</dbReference>
<keyword evidence="5 9" id="KW-0227">DNA damage</keyword>
<keyword evidence="7 9" id="KW-0234">DNA repair</keyword>
<dbReference type="GO" id="GO:0006281">
    <property type="term" value="P:DNA repair"/>
    <property type="evidence" value="ECO:0007669"/>
    <property type="project" value="UniProtKB-KW"/>
</dbReference>
<evidence type="ECO:0000259" key="11">
    <source>
        <dbReference type="Pfam" id="PF02463"/>
    </source>
</evidence>
<evidence type="ECO:0000256" key="2">
    <source>
        <dbReference type="ARBA" id="ARBA00009441"/>
    </source>
</evidence>
<evidence type="ECO:0000256" key="5">
    <source>
        <dbReference type="ARBA" id="ARBA00022763"/>
    </source>
</evidence>
<dbReference type="InterPro" id="IPR004604">
    <property type="entry name" value="DNA_recomb/repair_RecN"/>
</dbReference>
<sequence length="561" mass="58710">MLTSLGVRDIVLIEKLDLACAAGLGVLTGETGAGKSILLDALGLALGRRADAGLVRQGAAQGVVTAVFDLPAKHPARAMLDEQGLEGGDELVLRRVVGQDGKSRAFVNDQAVSVTLLRKLGDTLVEIHGQNDEQGLTDATVHRALLDDYAGLVKDVAGLRDAYQAWRDAETKLNEATQSAEQARREEDFLRHVVGELETLKPQPGEEQELAAQRSLLQSGEKLAVAMQEAQSALEQGGGVDARLRACLRALERVADKAAGKLDAVVAQADAVLVQAGELAALLDQTARDLDLDPQKLEKAEERLFALRAAARKHNVPVDQLAALAESYAEKLNLIDNTAASLGKLGKAAAAAKVAYQGKAEAISATRRKFATKLDKAVAAELGPLKLGAAKFSTSVEALPPDQWSAEGADRVQFLASTNPGTAPGSLAKIASGGELSRFMLALRVVLAGRGAAGTLIFDEVDRGVGGATAAAVGQRLARLAEQVQVLVVTHSPQVAARGGQHWRIAKREAGSAKNRTTLTEVSPLSSAGDRREEIARMLAGATITDAARAAADSLLAGQEA</sequence>
<dbReference type="InterPro" id="IPR027417">
    <property type="entry name" value="P-loop_NTPase"/>
</dbReference>
<evidence type="ECO:0000256" key="7">
    <source>
        <dbReference type="ARBA" id="ARBA00023204"/>
    </source>
</evidence>
<dbReference type="RefSeq" id="WP_144069175.1">
    <property type="nucleotide sequence ID" value="NZ_CP041636.1"/>
</dbReference>
<proteinExistence type="inferred from homology"/>
<dbReference type="KEGG" id="fer:FNB15_13355"/>
<dbReference type="Pfam" id="PF02463">
    <property type="entry name" value="SMC_N"/>
    <property type="match status" value="1"/>
</dbReference>
<organism evidence="12 13">
    <name type="scientific">Ferrovibrio terrae</name>
    <dbReference type="NCBI Taxonomy" id="2594003"/>
    <lineage>
        <taxon>Bacteria</taxon>
        <taxon>Pseudomonadati</taxon>
        <taxon>Pseudomonadota</taxon>
        <taxon>Alphaproteobacteria</taxon>
        <taxon>Rhodospirillales</taxon>
        <taxon>Rhodospirillaceae</taxon>
        <taxon>Ferrovibrio</taxon>
    </lineage>
</organism>
<dbReference type="EMBL" id="CP041636">
    <property type="protein sequence ID" value="QDO98194.1"/>
    <property type="molecule type" value="Genomic_DNA"/>
</dbReference>
<dbReference type="Gene3D" id="3.40.50.300">
    <property type="entry name" value="P-loop containing nucleotide triphosphate hydrolases"/>
    <property type="match status" value="2"/>
</dbReference>
<dbReference type="CDD" id="cd03241">
    <property type="entry name" value="ABC_RecN"/>
    <property type="match status" value="2"/>
</dbReference>
<comment type="function">
    <text evidence="1 9">May be involved in recombinational repair of damaged DNA.</text>
</comment>
<dbReference type="FunFam" id="3.40.50.300:FF:000356">
    <property type="entry name" value="DNA repair protein RecN"/>
    <property type="match status" value="1"/>
</dbReference>
<evidence type="ECO:0000313" key="12">
    <source>
        <dbReference type="EMBL" id="QDO98194.1"/>
    </source>
</evidence>
<dbReference type="GO" id="GO:0043590">
    <property type="term" value="C:bacterial nucleoid"/>
    <property type="evidence" value="ECO:0007669"/>
    <property type="project" value="TreeGrafter"/>
</dbReference>